<feature type="chain" id="PRO_5042133167" description="F5/8 type C domain-containing protein" evidence="2">
    <location>
        <begin position="31"/>
        <end position="862"/>
    </location>
</feature>
<dbReference type="InterPro" id="IPR008979">
    <property type="entry name" value="Galactose-bd-like_sf"/>
</dbReference>
<feature type="compositionally biased region" description="Pro residues" evidence="1">
    <location>
        <begin position="365"/>
        <end position="380"/>
    </location>
</feature>
<feature type="region of interest" description="Disordered" evidence="1">
    <location>
        <begin position="624"/>
        <end position="662"/>
    </location>
</feature>
<keyword evidence="4" id="KW-1185">Reference proteome</keyword>
<evidence type="ECO:0008006" key="5">
    <source>
        <dbReference type="Google" id="ProtNLM"/>
    </source>
</evidence>
<reference evidence="3 4" key="1">
    <citation type="journal article" date="2021" name="Sci. Rep.">
        <title>Genome sequencing of the multicellular alga Astrephomene provides insights into convergent evolution of germ-soma differentiation.</title>
        <authorList>
            <person name="Yamashita S."/>
            <person name="Yamamoto K."/>
            <person name="Matsuzaki R."/>
            <person name="Suzuki S."/>
            <person name="Yamaguchi H."/>
            <person name="Hirooka S."/>
            <person name="Minakuchi Y."/>
            <person name="Miyagishima S."/>
            <person name="Kawachi M."/>
            <person name="Toyoda A."/>
            <person name="Nozaki H."/>
        </authorList>
    </citation>
    <scope>NUCLEOTIDE SEQUENCE [LARGE SCALE GENOMIC DNA]</scope>
    <source>
        <strain evidence="3 4">NIES-4017</strain>
    </source>
</reference>
<proteinExistence type="predicted"/>
<comment type="caution">
    <text evidence="3">The sequence shown here is derived from an EMBL/GenBank/DDBJ whole genome shotgun (WGS) entry which is preliminary data.</text>
</comment>
<dbReference type="PANTHER" id="PTHR24216">
    <property type="entry name" value="PAXILLIN-RELATED"/>
    <property type="match status" value="1"/>
</dbReference>
<sequence>MLQRHIYARPGALLALLLAVSGELWSNVSAGRIRTGASTGPSYGYGSFSPPYMDAPTGSYSPPYTGPSPPPAMDACAAVLPIQCADLPTFLYEGTARIVQLEQKITDLTKRLEALEQRFGSTFSPPSPPEGHHYSPPDNHYNYPPWRPWTPWTPSWPVSPIPPPAPPSPPTPVWVAYPPDALTGPETTFENLWFGNGVYRVSASSDLSYPGSTSAYMAFDKQYYGSGGSWTTADSSLYDIYYPFSYNGAAKTYEATEVYAGEWVQLQMPEAIRVTTYAVYVPYDMPHRGPKDFALLGSNDGYRWQLVDKQYGIMTWSMFGFWFTAAQPGEYSYYRLVVQSNNGAGYLSINELVLVAILNGQPVGSPPSPPPVPDYTPPPTYSTYGGPSSPPDSPPVPTYSPSFPPNTSDAPARPPYVIDYPSYPQYPSAQPSPLPYPPAPLTGYDTDLENVTYGNGIYRVRASSDLGYPEAAWEAFDYQLNTGQGHMWTVADYNLYDSSYPYSYLGAAGTQIGEQWFKGEWIQIEMPTKVKVVQYKLWTRDGDLIRGPKDFVLVGSNDGSSWAVVDERSSISYWNPSGFSFDVAGASSYSFYRLCVASNNGGGWLTLYEMVLYGLSEQGFQPPFVNPPSSIPSSPDLPSSPSFTDYTERPSHPQYPSSPPSPMRYPPAPLAGYNSNLLNQAYGNGMYRVRASSDLGYPEAAWEAFDYQLNTRQGHMWTVADYNLYDSSYPYRYLGRTSTLIGSQWYLGEWIQIEMPEQIRLVQYKLWTRDGDMLDRGPKDFVLIGSNDGSSWAVVDERAAVTNWTTAGYSFDVTGASNYSFYRLCVATNNGGGWLTLYEMVLYGFPGEQGSLDVSGPPPHSW</sequence>
<dbReference type="EMBL" id="BMAR01000002">
    <property type="protein sequence ID" value="GFR41534.1"/>
    <property type="molecule type" value="Genomic_DNA"/>
</dbReference>
<feature type="signal peptide" evidence="2">
    <location>
        <begin position="1"/>
        <end position="30"/>
    </location>
</feature>
<dbReference type="PANTHER" id="PTHR24216:SF65">
    <property type="entry name" value="PAXILLIN-LIKE PROTEIN 1"/>
    <property type="match status" value="1"/>
</dbReference>
<feature type="compositionally biased region" description="Pro residues" evidence="1">
    <location>
        <begin position="388"/>
        <end position="404"/>
    </location>
</feature>
<protein>
    <recommendedName>
        <fullName evidence="5">F5/8 type C domain-containing protein</fullName>
    </recommendedName>
</protein>
<dbReference type="SUPFAM" id="SSF49785">
    <property type="entry name" value="Galactose-binding domain-like"/>
    <property type="match status" value="3"/>
</dbReference>
<evidence type="ECO:0000313" key="4">
    <source>
        <dbReference type="Proteomes" id="UP001054857"/>
    </source>
</evidence>
<dbReference type="Proteomes" id="UP001054857">
    <property type="component" value="Unassembled WGS sequence"/>
</dbReference>
<organism evidence="3 4">
    <name type="scientific">Astrephomene gubernaculifera</name>
    <dbReference type="NCBI Taxonomy" id="47775"/>
    <lineage>
        <taxon>Eukaryota</taxon>
        <taxon>Viridiplantae</taxon>
        <taxon>Chlorophyta</taxon>
        <taxon>core chlorophytes</taxon>
        <taxon>Chlorophyceae</taxon>
        <taxon>CS clade</taxon>
        <taxon>Chlamydomonadales</taxon>
        <taxon>Astrephomenaceae</taxon>
        <taxon>Astrephomene</taxon>
    </lineage>
</organism>
<evidence type="ECO:0000256" key="2">
    <source>
        <dbReference type="SAM" id="SignalP"/>
    </source>
</evidence>
<keyword evidence="2" id="KW-0732">Signal</keyword>
<name>A0AAD3DGR8_9CHLO</name>
<dbReference type="Gene3D" id="2.60.120.260">
    <property type="entry name" value="Galactose-binding domain-like"/>
    <property type="match status" value="3"/>
</dbReference>
<feature type="region of interest" description="Disordered" evidence="1">
    <location>
        <begin position="365"/>
        <end position="411"/>
    </location>
</feature>
<dbReference type="AlphaFoldDB" id="A0AAD3DGR8"/>
<evidence type="ECO:0000256" key="1">
    <source>
        <dbReference type="SAM" id="MobiDB-lite"/>
    </source>
</evidence>
<gene>
    <name evidence="3" type="ORF">Agub_g2247</name>
</gene>
<evidence type="ECO:0000313" key="3">
    <source>
        <dbReference type="EMBL" id="GFR41534.1"/>
    </source>
</evidence>
<feature type="compositionally biased region" description="Low complexity" evidence="1">
    <location>
        <begin position="631"/>
        <end position="642"/>
    </location>
</feature>
<accession>A0AAD3DGR8</accession>